<protein>
    <submittedName>
        <fullName evidence="1">AAA domain protein</fullName>
    </submittedName>
</protein>
<dbReference type="EMBL" id="AUZJ01000005">
    <property type="protein sequence ID" value="ERF61721.1"/>
    <property type="molecule type" value="Genomic_DNA"/>
</dbReference>
<dbReference type="OrthoDB" id="1648091at2"/>
<evidence type="ECO:0000313" key="4">
    <source>
        <dbReference type="Proteomes" id="UP000016646"/>
    </source>
</evidence>
<evidence type="ECO:0000313" key="2">
    <source>
        <dbReference type="EMBL" id="ERK05170.1"/>
    </source>
</evidence>
<dbReference type="PATRIC" id="fig|1125725.3.peg.274"/>
<dbReference type="InterPro" id="IPR027417">
    <property type="entry name" value="P-loop_NTPase"/>
</dbReference>
<organism evidence="1 3">
    <name type="scientific">Treponema socranskii subsp. socranskii VPI DR56BR1116 = ATCC 35536</name>
    <dbReference type="NCBI Taxonomy" id="1125725"/>
    <lineage>
        <taxon>Bacteria</taxon>
        <taxon>Pseudomonadati</taxon>
        <taxon>Spirochaetota</taxon>
        <taxon>Spirochaetia</taxon>
        <taxon>Spirochaetales</taxon>
        <taxon>Treponemataceae</taxon>
        <taxon>Treponema</taxon>
    </lineage>
</organism>
<dbReference type="Proteomes" id="UP000016412">
    <property type="component" value="Unassembled WGS sequence"/>
</dbReference>
<dbReference type="AlphaFoldDB" id="U1FQG0"/>
<dbReference type="Pfam" id="PF13671">
    <property type="entry name" value="AAA_33"/>
    <property type="match status" value="1"/>
</dbReference>
<gene>
    <name evidence="2" type="ORF">HMPREF0860_1652</name>
    <name evidence="1" type="ORF">HMPREF1325_1388</name>
</gene>
<dbReference type="SUPFAM" id="SSF52540">
    <property type="entry name" value="P-loop containing nucleoside triphosphate hydrolases"/>
    <property type="match status" value="1"/>
</dbReference>
<name>U1FQG0_TRESO</name>
<accession>U1FQG0</accession>
<dbReference type="EMBL" id="AVQI01000001">
    <property type="protein sequence ID" value="ERK05170.1"/>
    <property type="molecule type" value="Genomic_DNA"/>
</dbReference>
<sequence>MAPFILIVTGPPGCGKTHFAARVKNYFPSLTVLSYDTIKERYFDEYGFDNMEEKSRINDMSIAAFYALLEDTMRAKKNILIEYPFNKIHEQKLCDIVSSLGYKAVTIRLTGDWRALYERAVHRDVHEPRNPGHLLRAYHKGVPPKPEDVIPEPDFESFVASCERKNYSIEIGDAFTVDVTDYDAVDCNSFFAEIEKAVTAES</sequence>
<proteinExistence type="predicted"/>
<keyword evidence="4" id="KW-1185">Reference proteome</keyword>
<dbReference type="Gene3D" id="3.40.50.300">
    <property type="entry name" value="P-loop containing nucleotide triphosphate hydrolases"/>
    <property type="match status" value="1"/>
</dbReference>
<dbReference type="RefSeq" id="WP_021329268.1">
    <property type="nucleotide sequence ID" value="NZ_AUZJ01000005.1"/>
</dbReference>
<comment type="caution">
    <text evidence="1">The sequence shown here is derived from an EMBL/GenBank/DDBJ whole genome shotgun (WGS) entry which is preliminary data.</text>
</comment>
<evidence type="ECO:0000313" key="1">
    <source>
        <dbReference type="EMBL" id="ERF61721.1"/>
    </source>
</evidence>
<reference evidence="3 4" key="1">
    <citation type="submission" date="2013-08" db="EMBL/GenBank/DDBJ databases">
        <authorList>
            <person name="Durkin A.S."/>
            <person name="Haft D.R."/>
            <person name="McCorrison J."/>
            <person name="Torralba M."/>
            <person name="Gillis M."/>
            <person name="Haft D.H."/>
            <person name="Methe B."/>
            <person name="Sutton G."/>
            <person name="Nelson K.E."/>
        </authorList>
    </citation>
    <scope>NUCLEOTIDE SEQUENCE [LARGE SCALE GENOMIC DNA]</scope>
    <source>
        <strain evidence="2 4">ATCC 35536</strain>
        <strain evidence="1 3">VPI DR56BR1116</strain>
    </source>
</reference>
<evidence type="ECO:0000313" key="3">
    <source>
        <dbReference type="Proteomes" id="UP000016412"/>
    </source>
</evidence>
<dbReference type="Proteomes" id="UP000016646">
    <property type="component" value="Unassembled WGS sequence"/>
</dbReference>
<dbReference type="eggNOG" id="COG4639">
    <property type="taxonomic scope" value="Bacteria"/>
</dbReference>
<dbReference type="STRING" id="1125725.HMPREF1325_1388"/>